<dbReference type="InterPro" id="IPR032581">
    <property type="entry name" value="DUF4917"/>
</dbReference>
<name>A0A9X2WID1_9GAMM</name>
<sequence length="331" mass="38452">MDILNFKEVLERTENIARSVLLGNGFSRAWNNKVFSYENLKEEVRFKDFSEQKSRLIKKLFDDLGTFDFEKVMHAMEISIHISRSRAPEGWYPVFEASIFSDIDVLKKSMADVIASVHPERPCEVTDAQYICVRKFLSNFSNIYTTNYDLLLYWARNKNSLEPSGFSTDDGFRQGAEWVGDDVDQDVFFLHGALHLYFDGVSVFKRVYDEGLGTLREQIMRGLKNNEFPLLVAEPNAKKKLQSIKSNPYLNFCFRKLKSMNGSLIIYGHSINETDAHIFEMINKSHIRDVYVSIFGDLDSDDSRRVVAESQKYFHKCNVMFFEAKSAHVWR</sequence>
<dbReference type="AlphaFoldDB" id="A0A9X2WID1"/>
<dbReference type="RefSeq" id="WP_260977876.1">
    <property type="nucleotide sequence ID" value="NZ_JAOANI010000031.1"/>
</dbReference>
<protein>
    <submittedName>
        <fullName evidence="1">DUF4917 family protein</fullName>
    </submittedName>
</protein>
<keyword evidence="2" id="KW-1185">Reference proteome</keyword>
<evidence type="ECO:0000313" key="1">
    <source>
        <dbReference type="EMBL" id="MCT7361044.1"/>
    </source>
</evidence>
<reference evidence="1" key="1">
    <citation type="journal article" date="2022" name="Front. Microbiol.">
        <title>Genome-based taxonomic rearrangement of Oceanobacter-related bacteria including the description of Thalassolituus hydrocarbonoclasticus sp. nov. and Thalassolituus pacificus sp. nov. and emended description of the genus Thalassolituus.</title>
        <authorList>
            <person name="Dong C."/>
            <person name="Wei L."/>
            <person name="Wang J."/>
            <person name="Lai Q."/>
            <person name="Huang Z."/>
            <person name="Shao Z."/>
        </authorList>
    </citation>
    <scope>NUCLEOTIDE SEQUENCE</scope>
    <source>
        <strain evidence="1">59MF3M-4</strain>
    </source>
</reference>
<comment type="caution">
    <text evidence="1">The sequence shown here is derived from an EMBL/GenBank/DDBJ whole genome shotgun (WGS) entry which is preliminary data.</text>
</comment>
<dbReference type="Pfam" id="PF16263">
    <property type="entry name" value="DUF4917"/>
    <property type="match status" value="1"/>
</dbReference>
<gene>
    <name evidence="1" type="ORF">NYR02_18650</name>
</gene>
<reference evidence="1" key="2">
    <citation type="submission" date="2022-08" db="EMBL/GenBank/DDBJ databases">
        <authorList>
            <person name="Dong C."/>
        </authorList>
    </citation>
    <scope>NUCLEOTIDE SEQUENCE</scope>
    <source>
        <strain evidence="1">59MF3M-4</strain>
    </source>
</reference>
<evidence type="ECO:0000313" key="2">
    <source>
        <dbReference type="Proteomes" id="UP001147830"/>
    </source>
</evidence>
<accession>A0A9X2WID1</accession>
<proteinExistence type="predicted"/>
<organism evidence="1 2">
    <name type="scientific">Thalassolituus pacificus</name>
    <dbReference type="NCBI Taxonomy" id="2975440"/>
    <lineage>
        <taxon>Bacteria</taxon>
        <taxon>Pseudomonadati</taxon>
        <taxon>Pseudomonadota</taxon>
        <taxon>Gammaproteobacteria</taxon>
        <taxon>Oceanospirillales</taxon>
        <taxon>Oceanospirillaceae</taxon>
        <taxon>Thalassolituus</taxon>
    </lineage>
</organism>
<dbReference type="EMBL" id="JAOANI010000031">
    <property type="protein sequence ID" value="MCT7361044.1"/>
    <property type="molecule type" value="Genomic_DNA"/>
</dbReference>
<dbReference type="Proteomes" id="UP001147830">
    <property type="component" value="Unassembled WGS sequence"/>
</dbReference>